<comment type="caution">
    <text evidence="1">The sequence shown here is derived from an EMBL/GenBank/DDBJ whole genome shotgun (WGS) entry which is preliminary data.</text>
</comment>
<gene>
    <name evidence="1" type="ORF">S01H4_16868</name>
</gene>
<name>X0YMK6_9ZZZZ</name>
<evidence type="ECO:0000313" key="1">
    <source>
        <dbReference type="EMBL" id="GAG57514.1"/>
    </source>
</evidence>
<organism evidence="1">
    <name type="scientific">marine sediment metagenome</name>
    <dbReference type="NCBI Taxonomy" id="412755"/>
    <lineage>
        <taxon>unclassified sequences</taxon>
        <taxon>metagenomes</taxon>
        <taxon>ecological metagenomes</taxon>
    </lineage>
</organism>
<dbReference type="EMBL" id="BART01007413">
    <property type="protein sequence ID" value="GAG57514.1"/>
    <property type="molecule type" value="Genomic_DNA"/>
</dbReference>
<reference evidence="1" key="1">
    <citation type="journal article" date="2014" name="Front. Microbiol.">
        <title>High frequency of phylogenetically diverse reductive dehalogenase-homologous genes in deep subseafloor sedimentary metagenomes.</title>
        <authorList>
            <person name="Kawai M."/>
            <person name="Futagami T."/>
            <person name="Toyoda A."/>
            <person name="Takaki Y."/>
            <person name="Nishi S."/>
            <person name="Hori S."/>
            <person name="Arai W."/>
            <person name="Tsubouchi T."/>
            <person name="Morono Y."/>
            <person name="Uchiyama I."/>
            <person name="Ito T."/>
            <person name="Fujiyama A."/>
            <person name="Inagaki F."/>
            <person name="Takami H."/>
        </authorList>
    </citation>
    <scope>NUCLEOTIDE SEQUENCE</scope>
    <source>
        <strain evidence="1">Expedition CK06-06</strain>
    </source>
</reference>
<sequence length="62" mass="7385">MASEKFSKETIKQIKELSQEEKDFVLISMFSLLFQTVVLKDWRDSTSSEDIIHLENIFERVF</sequence>
<accession>X0YMK6</accession>
<proteinExistence type="predicted"/>
<protein>
    <submittedName>
        <fullName evidence="1">Uncharacterized protein</fullName>
    </submittedName>
</protein>
<dbReference type="AlphaFoldDB" id="X0YMK6"/>